<accession>A0A822Y894</accession>
<gene>
    <name evidence="2" type="ORF">HUJ06_029960</name>
</gene>
<comment type="caution">
    <text evidence="2">The sequence shown here is derived from an EMBL/GenBank/DDBJ whole genome shotgun (WGS) entry which is preliminary data.</text>
</comment>
<dbReference type="Proteomes" id="UP000607653">
    <property type="component" value="Unassembled WGS sequence"/>
</dbReference>
<feature type="compositionally biased region" description="Basic and acidic residues" evidence="1">
    <location>
        <begin position="128"/>
        <end position="145"/>
    </location>
</feature>
<protein>
    <submittedName>
        <fullName evidence="2">Uncharacterized protein</fullName>
    </submittedName>
</protein>
<proteinExistence type="predicted"/>
<reference evidence="2 3" key="1">
    <citation type="journal article" date="2020" name="Mol. Biol. Evol.">
        <title>Distinct Expression and Methylation Patterns for Genes with Different Fates following a Single Whole-Genome Duplication in Flowering Plants.</title>
        <authorList>
            <person name="Shi T."/>
            <person name="Rahmani R.S."/>
            <person name="Gugger P.F."/>
            <person name="Wang M."/>
            <person name="Li H."/>
            <person name="Zhang Y."/>
            <person name="Li Z."/>
            <person name="Wang Q."/>
            <person name="Van de Peer Y."/>
            <person name="Marchal K."/>
            <person name="Chen J."/>
        </authorList>
    </citation>
    <scope>NUCLEOTIDE SEQUENCE [LARGE SCALE GENOMIC DNA]</scope>
    <source>
        <tissue evidence="2">Leaf</tissue>
    </source>
</reference>
<evidence type="ECO:0000313" key="2">
    <source>
        <dbReference type="EMBL" id="DAD28492.1"/>
    </source>
</evidence>
<evidence type="ECO:0000256" key="1">
    <source>
        <dbReference type="SAM" id="MobiDB-lite"/>
    </source>
</evidence>
<evidence type="ECO:0000313" key="3">
    <source>
        <dbReference type="Proteomes" id="UP000607653"/>
    </source>
</evidence>
<organism evidence="2 3">
    <name type="scientific">Nelumbo nucifera</name>
    <name type="common">Sacred lotus</name>
    <dbReference type="NCBI Taxonomy" id="4432"/>
    <lineage>
        <taxon>Eukaryota</taxon>
        <taxon>Viridiplantae</taxon>
        <taxon>Streptophyta</taxon>
        <taxon>Embryophyta</taxon>
        <taxon>Tracheophyta</taxon>
        <taxon>Spermatophyta</taxon>
        <taxon>Magnoliopsida</taxon>
        <taxon>Proteales</taxon>
        <taxon>Nelumbonaceae</taxon>
        <taxon>Nelumbo</taxon>
    </lineage>
</organism>
<name>A0A822Y894_NELNU</name>
<dbReference type="AlphaFoldDB" id="A0A822Y894"/>
<keyword evidence="3" id="KW-1185">Reference proteome</keyword>
<feature type="region of interest" description="Disordered" evidence="1">
    <location>
        <begin position="86"/>
        <end position="145"/>
    </location>
</feature>
<dbReference type="EMBL" id="DUZY01000002">
    <property type="protein sequence ID" value="DAD28492.1"/>
    <property type="molecule type" value="Genomic_DNA"/>
</dbReference>
<sequence>MVANGTRNGNEEFSFKNVAADGNGSRGSKLIGNKMESVTTTVPLLLKLKRSMNYTYNIMLESFLHLYIYNGWMSTNETNISASSRIVEADERNGRNESGYNRGRAGERKRKRSSGFGRKKVAGTGELRVGEITKEEGERERRREI</sequence>
<feature type="compositionally biased region" description="Basic residues" evidence="1">
    <location>
        <begin position="107"/>
        <end position="121"/>
    </location>
</feature>